<comment type="caution">
    <text evidence="1">The sequence shown here is derived from an EMBL/GenBank/DDBJ whole genome shotgun (WGS) entry which is preliminary data.</text>
</comment>
<evidence type="ECO:0000313" key="2">
    <source>
        <dbReference type="Proteomes" id="UP000886722"/>
    </source>
</evidence>
<accession>A0A9D1GF23</accession>
<protein>
    <submittedName>
        <fullName evidence="1">Sel1 repeat family protein</fullName>
    </submittedName>
</protein>
<dbReference type="InterPro" id="IPR052748">
    <property type="entry name" value="ISR_Activator"/>
</dbReference>
<dbReference type="PANTHER" id="PTHR45011:SF1">
    <property type="entry name" value="DAP3-BINDING CELL DEATH ENHANCER 1"/>
    <property type="match status" value="1"/>
</dbReference>
<sequence length="203" mass="23112">MKRIVLIIRPFCIVLLSVVAVLSMSSFRSMSGIPSRYMLTQISPYEKQKIQGYLDKAWACYLKKDYDTALQWWRRAAKHNVAAAQYNIGLCYERGTGVKQNMKTAIGWYEKAADQNFPGAQYNLAYCYAEGKGVKQDYKKAFEWWRAAAGLGLPEAQYSVGWCYYEGKGVKQDYDEALKWYRLAAEQGNSDAIAALSELGEEI</sequence>
<dbReference type="SUPFAM" id="SSF81901">
    <property type="entry name" value="HCP-like"/>
    <property type="match status" value="1"/>
</dbReference>
<dbReference type="InterPro" id="IPR011990">
    <property type="entry name" value="TPR-like_helical_dom_sf"/>
</dbReference>
<dbReference type="Proteomes" id="UP000886722">
    <property type="component" value="Unassembled WGS sequence"/>
</dbReference>
<dbReference type="EMBL" id="DVKT01000050">
    <property type="protein sequence ID" value="HIT39681.1"/>
    <property type="molecule type" value="Genomic_DNA"/>
</dbReference>
<gene>
    <name evidence="1" type="ORF">IAD06_06560</name>
</gene>
<organism evidence="1 2">
    <name type="scientific">Candidatus Caccoplasma intestinavium</name>
    <dbReference type="NCBI Taxonomy" id="2840716"/>
    <lineage>
        <taxon>Bacteria</taxon>
        <taxon>Pseudomonadati</taxon>
        <taxon>Bacteroidota</taxon>
        <taxon>Bacteroidia</taxon>
        <taxon>Bacteroidales</taxon>
        <taxon>Bacteroidaceae</taxon>
        <taxon>Bacteroidaceae incertae sedis</taxon>
        <taxon>Candidatus Caccoplasma</taxon>
    </lineage>
</organism>
<dbReference type="SMART" id="SM00671">
    <property type="entry name" value="SEL1"/>
    <property type="match status" value="4"/>
</dbReference>
<reference evidence="1" key="1">
    <citation type="submission" date="2020-10" db="EMBL/GenBank/DDBJ databases">
        <authorList>
            <person name="Gilroy R."/>
        </authorList>
    </citation>
    <scope>NUCLEOTIDE SEQUENCE</scope>
    <source>
        <strain evidence="1">21143</strain>
    </source>
</reference>
<name>A0A9D1GF23_9BACT</name>
<evidence type="ECO:0000313" key="1">
    <source>
        <dbReference type="EMBL" id="HIT39681.1"/>
    </source>
</evidence>
<proteinExistence type="predicted"/>
<dbReference type="AlphaFoldDB" id="A0A9D1GF23"/>
<reference evidence="1" key="2">
    <citation type="journal article" date="2021" name="PeerJ">
        <title>Extensive microbial diversity within the chicken gut microbiome revealed by metagenomics and culture.</title>
        <authorList>
            <person name="Gilroy R."/>
            <person name="Ravi A."/>
            <person name="Getino M."/>
            <person name="Pursley I."/>
            <person name="Horton D.L."/>
            <person name="Alikhan N.F."/>
            <person name="Baker D."/>
            <person name="Gharbi K."/>
            <person name="Hall N."/>
            <person name="Watson M."/>
            <person name="Adriaenssens E.M."/>
            <person name="Foster-Nyarko E."/>
            <person name="Jarju S."/>
            <person name="Secka A."/>
            <person name="Antonio M."/>
            <person name="Oren A."/>
            <person name="Chaudhuri R.R."/>
            <person name="La Ragione R."/>
            <person name="Hildebrand F."/>
            <person name="Pallen M.J."/>
        </authorList>
    </citation>
    <scope>NUCLEOTIDE SEQUENCE</scope>
    <source>
        <strain evidence="1">21143</strain>
    </source>
</reference>
<dbReference type="InterPro" id="IPR006597">
    <property type="entry name" value="Sel1-like"/>
</dbReference>
<dbReference type="PANTHER" id="PTHR45011">
    <property type="entry name" value="DAP3-BINDING CELL DEATH ENHANCER 1"/>
    <property type="match status" value="1"/>
</dbReference>
<dbReference type="Gene3D" id="1.25.40.10">
    <property type="entry name" value="Tetratricopeptide repeat domain"/>
    <property type="match status" value="1"/>
</dbReference>
<dbReference type="Pfam" id="PF08238">
    <property type="entry name" value="Sel1"/>
    <property type="match status" value="4"/>
</dbReference>